<proteinExistence type="predicted"/>
<organism evidence="3 4">
    <name type="scientific">Pedobacter nyackensis</name>
    <dbReference type="NCBI Taxonomy" id="475255"/>
    <lineage>
        <taxon>Bacteria</taxon>
        <taxon>Pseudomonadati</taxon>
        <taxon>Bacteroidota</taxon>
        <taxon>Sphingobacteriia</taxon>
        <taxon>Sphingobacteriales</taxon>
        <taxon>Sphingobacteriaceae</taxon>
        <taxon>Pedobacter</taxon>
    </lineage>
</organism>
<dbReference type="InterPro" id="IPR026341">
    <property type="entry name" value="T9SS_type_B"/>
</dbReference>
<dbReference type="Pfam" id="PF19406">
    <property type="entry name" value="PKD_5"/>
    <property type="match status" value="1"/>
</dbReference>
<dbReference type="Proteomes" id="UP000192678">
    <property type="component" value="Unassembled WGS sequence"/>
</dbReference>
<protein>
    <submittedName>
        <fullName evidence="3">Conserved repeat domain-containing protein/gliding motility-associated C-terminal domain-containing protein</fullName>
    </submittedName>
</protein>
<feature type="domain" description="DUF7507" evidence="2">
    <location>
        <begin position="605"/>
        <end position="700"/>
    </location>
</feature>
<evidence type="ECO:0000313" key="4">
    <source>
        <dbReference type="Proteomes" id="UP000192678"/>
    </source>
</evidence>
<evidence type="ECO:0000259" key="1">
    <source>
        <dbReference type="Pfam" id="PF19406"/>
    </source>
</evidence>
<dbReference type="SUPFAM" id="SSF49299">
    <property type="entry name" value="PKD domain"/>
    <property type="match status" value="2"/>
</dbReference>
<evidence type="ECO:0000313" key="3">
    <source>
        <dbReference type="EMBL" id="SMD16445.1"/>
    </source>
</evidence>
<name>A0A1W2F3E2_9SPHI</name>
<dbReference type="InterPro" id="IPR013783">
    <property type="entry name" value="Ig-like_fold"/>
</dbReference>
<dbReference type="InterPro" id="IPR055354">
    <property type="entry name" value="DUF7507"/>
</dbReference>
<dbReference type="Pfam" id="PF17963">
    <property type="entry name" value="Big_9"/>
    <property type="match status" value="1"/>
</dbReference>
<dbReference type="NCBIfam" id="TIGR04131">
    <property type="entry name" value="Bac_Flav_CTERM"/>
    <property type="match status" value="1"/>
</dbReference>
<dbReference type="Gene3D" id="2.60.40.10">
    <property type="entry name" value="Immunoglobulins"/>
    <property type="match status" value="5"/>
</dbReference>
<feature type="domain" description="DUF7507" evidence="2">
    <location>
        <begin position="489"/>
        <end position="588"/>
    </location>
</feature>
<dbReference type="AlphaFoldDB" id="A0A1W2F3E2"/>
<keyword evidence="4" id="KW-1185">Reference proteome</keyword>
<dbReference type="Pfam" id="PF13585">
    <property type="entry name" value="CHU_C"/>
    <property type="match status" value="1"/>
</dbReference>
<feature type="domain" description="PKD-like" evidence="1">
    <location>
        <begin position="397"/>
        <end position="483"/>
    </location>
</feature>
<dbReference type="InterPro" id="IPR047589">
    <property type="entry name" value="DUF11_rpt"/>
</dbReference>
<dbReference type="Gene3D" id="2.60.40.3440">
    <property type="match status" value="1"/>
</dbReference>
<dbReference type="OrthoDB" id="1488276at2"/>
<dbReference type="NCBIfam" id="TIGR01451">
    <property type="entry name" value="B_ant_repeat"/>
    <property type="match status" value="1"/>
</dbReference>
<accession>A0A1W2F3E2</accession>
<dbReference type="EMBL" id="FWYB01000020">
    <property type="protein sequence ID" value="SMD16445.1"/>
    <property type="molecule type" value="Genomic_DNA"/>
</dbReference>
<dbReference type="RefSeq" id="WP_144009598.1">
    <property type="nucleotide sequence ID" value="NZ_FWYB01000020.1"/>
</dbReference>
<dbReference type="InterPro" id="IPR045828">
    <property type="entry name" value="PKD_Bacteroidetes"/>
</dbReference>
<reference evidence="3 4" key="1">
    <citation type="submission" date="2017-04" db="EMBL/GenBank/DDBJ databases">
        <authorList>
            <person name="Afonso C.L."/>
            <person name="Miller P.J."/>
            <person name="Scott M.A."/>
            <person name="Spackman E."/>
            <person name="Goraichik I."/>
            <person name="Dimitrov K.M."/>
            <person name="Suarez D.L."/>
            <person name="Swayne D.E."/>
        </authorList>
    </citation>
    <scope>NUCLEOTIDE SEQUENCE [LARGE SCALE GENOMIC DNA]</scope>
    <source>
        <strain evidence="3 4">DSM 19625</strain>
    </source>
</reference>
<dbReference type="STRING" id="475255.SAMN04488101_1201"/>
<dbReference type="InterPro" id="IPR035986">
    <property type="entry name" value="PKD_dom_sf"/>
</dbReference>
<dbReference type="Pfam" id="PF24346">
    <property type="entry name" value="DUF7507"/>
    <property type="match status" value="2"/>
</dbReference>
<feature type="non-terminal residue" evidence="3">
    <location>
        <position position="1"/>
    </location>
</feature>
<evidence type="ECO:0000259" key="2">
    <source>
        <dbReference type="Pfam" id="PF24346"/>
    </source>
</evidence>
<gene>
    <name evidence="3" type="ORF">SAMN04488101_1201</name>
</gene>
<sequence>GGSVILTSDAPAGNQWYLNGNAIAGAIAPTYMAIASGKYTVVVTNSEGCFSSVSNEIVVIVNPLPPVPTIIVDADKLIFCEGGSVILTSSSATGNQWYKNGQIIPGETNKTYTTNKAGTYTVKVTNASGCFLESASKEVVVHALPVVPTIIVDADQLIFCKGGSVVLTSSSETGNQWYKNGLIIPGETNKIYTTNEAGTYTIRVTNENGCYVVSASVQVIVHSLPPTPTVVVDADKLNFCVGSSVILTSSAASGNQWYKDGQIIPGAINKTYTATMSGQYMVIVTNTNGCSSSPSQSVQVTAVPYPEVPEITPGGRTTFCEGGYVMLTSSSPSGNQWYKNGVLIPGATNQTFNVNQIGDYTVKVTNTTGCASGISALTNVTVNRVPKGYNDAINSLSCIQSSFSYNLQSNVDNTGKGGNAVPAYFTWTVNKTAITGASSGSGKIINGTLINTSTTAQNVVYTVTPRAETGGCAGQPFTITVSVPVCLDIAISKIADKSSISAVGDKIKYTITVYNNGNAHHNQIKLNDPLLGGILNQPKGDNGNGILEKDESWVYEGVYTISQNDLDKNGIPTSNSGKVVNTATVSSVEYPMTKSATAEVLVQTNPAIVLVKSGVLNRGFKTVTYTFKITNKGNVTLQDLVLSDPKFQGPITLKQTTLAPGATTIVTVEYTPTQAEKVAGSITNIAKVDGFTMQGVKVTDISGTAENNDDPTITDITRYPIAIDDFASTKAEEEVEVPIVNNDRPALFPLNVATIDVKMQPANGKLLVAKDGKVSYRPNKGFYGTERFTYKIDDSNGLPSNIAEVRIDVAPPPLDIPNTFTPNGDGKNDTFLITGMENYEAVGIFIYNRWGDEVYRNSNYRNEWDGKGLNDGTYFYVLKLKKGKTEETRRSWVLLKR</sequence>